<protein>
    <submittedName>
        <fullName evidence="3">Peptidylprolyl isomerase</fullName>
    </submittedName>
</protein>
<dbReference type="InterPro" id="IPR023058">
    <property type="entry name" value="PPIase_PpiC_CS"/>
</dbReference>
<accession>A0A9D9N6Y9</accession>
<evidence type="ECO:0000256" key="1">
    <source>
        <dbReference type="PROSITE-ProRule" id="PRU00278"/>
    </source>
</evidence>
<dbReference type="PROSITE" id="PS50198">
    <property type="entry name" value="PPIC_PPIASE_2"/>
    <property type="match status" value="1"/>
</dbReference>
<dbReference type="InterPro" id="IPR027304">
    <property type="entry name" value="Trigger_fact/SurA_dom_sf"/>
</dbReference>
<gene>
    <name evidence="3" type="ORF">IAC13_01430</name>
</gene>
<dbReference type="InterPro" id="IPR046357">
    <property type="entry name" value="PPIase_dom_sf"/>
</dbReference>
<proteinExistence type="predicted"/>
<dbReference type="GO" id="GO:0003755">
    <property type="term" value="F:peptidyl-prolyl cis-trans isomerase activity"/>
    <property type="evidence" value="ECO:0007669"/>
    <property type="project" value="UniProtKB-KW"/>
</dbReference>
<sequence>MTNEVLAVIAGETITTSDFDAYVENLPQEQKAYLANPQAKQHFIDQMITMRLFAKLGEDEKLNESDEYKRIMEEAQREVLAQIAVREVVKDLTVSEEEIKSYYEGHKDQFTKAGTVTAKHILTDTEEKCQDIKAEIEDGTKSFEDAAKEYSTCPSGAQGGSLGEFGKGQMVKEFEDAAFEAEIGTITGPVKTQFGYHLVKVESRTESSLLPLEEVKEKIEGQLLQQKRNEVYQKKIAELKEKYM</sequence>
<dbReference type="Gene3D" id="1.10.8.1040">
    <property type="match status" value="1"/>
</dbReference>
<name>A0A9D9N6Y9_9FIRM</name>
<reference evidence="3" key="2">
    <citation type="journal article" date="2021" name="PeerJ">
        <title>Extensive microbial diversity within the chicken gut microbiome revealed by metagenomics and culture.</title>
        <authorList>
            <person name="Gilroy R."/>
            <person name="Ravi A."/>
            <person name="Getino M."/>
            <person name="Pursley I."/>
            <person name="Horton D.L."/>
            <person name="Alikhan N.F."/>
            <person name="Baker D."/>
            <person name="Gharbi K."/>
            <person name="Hall N."/>
            <person name="Watson M."/>
            <person name="Adriaenssens E.M."/>
            <person name="Foster-Nyarko E."/>
            <person name="Jarju S."/>
            <person name="Secka A."/>
            <person name="Antonio M."/>
            <person name="Oren A."/>
            <person name="Chaudhuri R.R."/>
            <person name="La Ragione R."/>
            <person name="Hildebrand F."/>
            <person name="Pallen M.J."/>
        </authorList>
    </citation>
    <scope>NUCLEOTIDE SEQUENCE</scope>
    <source>
        <strain evidence="3">E3-2379</strain>
    </source>
</reference>
<dbReference type="Proteomes" id="UP000823618">
    <property type="component" value="Unassembled WGS sequence"/>
</dbReference>
<comment type="caution">
    <text evidence="3">The sequence shown here is derived from an EMBL/GenBank/DDBJ whole genome shotgun (WGS) entry which is preliminary data.</text>
</comment>
<evidence type="ECO:0000259" key="2">
    <source>
        <dbReference type="PROSITE" id="PS50198"/>
    </source>
</evidence>
<organism evidence="3 4">
    <name type="scientific">Candidatus Scybalomonas excrementavium</name>
    <dbReference type="NCBI Taxonomy" id="2840943"/>
    <lineage>
        <taxon>Bacteria</taxon>
        <taxon>Bacillati</taxon>
        <taxon>Bacillota</taxon>
        <taxon>Clostridia</taxon>
        <taxon>Lachnospirales</taxon>
        <taxon>Lachnospiraceae</taxon>
        <taxon>Lachnospiraceae incertae sedis</taxon>
        <taxon>Candidatus Scybalomonas</taxon>
    </lineage>
</organism>
<dbReference type="PROSITE" id="PS01096">
    <property type="entry name" value="PPIC_PPIASE_1"/>
    <property type="match status" value="1"/>
</dbReference>
<evidence type="ECO:0000313" key="3">
    <source>
        <dbReference type="EMBL" id="MBO8462574.1"/>
    </source>
</evidence>
<reference evidence="3" key="1">
    <citation type="submission" date="2020-10" db="EMBL/GenBank/DDBJ databases">
        <authorList>
            <person name="Gilroy R."/>
        </authorList>
    </citation>
    <scope>NUCLEOTIDE SEQUENCE</scope>
    <source>
        <strain evidence="3">E3-2379</strain>
    </source>
</reference>
<dbReference type="AlphaFoldDB" id="A0A9D9N6Y9"/>
<dbReference type="InterPro" id="IPR050245">
    <property type="entry name" value="PrsA_foldase"/>
</dbReference>
<dbReference type="SUPFAM" id="SSF54534">
    <property type="entry name" value="FKBP-like"/>
    <property type="match status" value="1"/>
</dbReference>
<dbReference type="PANTHER" id="PTHR47245:SF2">
    <property type="entry name" value="PEPTIDYL-PROLYL CIS-TRANS ISOMERASE HP_0175-RELATED"/>
    <property type="match status" value="1"/>
</dbReference>
<evidence type="ECO:0000313" key="4">
    <source>
        <dbReference type="Proteomes" id="UP000823618"/>
    </source>
</evidence>
<dbReference type="Pfam" id="PF00639">
    <property type="entry name" value="Rotamase"/>
    <property type="match status" value="1"/>
</dbReference>
<dbReference type="InterPro" id="IPR000297">
    <property type="entry name" value="PPIase_PpiC"/>
</dbReference>
<dbReference type="SUPFAM" id="SSF109998">
    <property type="entry name" value="Triger factor/SurA peptide-binding domain-like"/>
    <property type="match status" value="1"/>
</dbReference>
<dbReference type="Gene3D" id="3.10.50.40">
    <property type="match status" value="1"/>
</dbReference>
<dbReference type="PANTHER" id="PTHR47245">
    <property type="entry name" value="PEPTIDYLPROLYL ISOMERASE"/>
    <property type="match status" value="1"/>
</dbReference>
<dbReference type="EMBL" id="JADIML010000040">
    <property type="protein sequence ID" value="MBO8462574.1"/>
    <property type="molecule type" value="Genomic_DNA"/>
</dbReference>
<keyword evidence="1 3" id="KW-0413">Isomerase</keyword>
<feature type="domain" description="PpiC" evidence="2">
    <location>
        <begin position="113"/>
        <end position="203"/>
    </location>
</feature>
<keyword evidence="1" id="KW-0697">Rotamase</keyword>